<dbReference type="AlphaFoldDB" id="A0A9P4RBY8"/>
<dbReference type="OrthoDB" id="3364132at2759"/>
<keyword evidence="3" id="KW-1185">Reference proteome</keyword>
<name>A0A9P4RBY8_9PLEO</name>
<accession>A0A9P4RBY8</accession>
<dbReference type="PANTHER" id="PTHR36223">
    <property type="entry name" value="BETA-LACTAMASE-TYPE TRANSPEPTIDASE FOLD DOMAIN CONTAINING PROTEIN"/>
    <property type="match status" value="1"/>
</dbReference>
<evidence type="ECO:0000313" key="3">
    <source>
        <dbReference type="Proteomes" id="UP000799444"/>
    </source>
</evidence>
<gene>
    <name evidence="2" type="ORF">EJ04DRAFT_571938</name>
</gene>
<reference evidence="2" key="1">
    <citation type="journal article" date="2020" name="Stud. Mycol.">
        <title>101 Dothideomycetes genomes: a test case for predicting lifestyles and emergence of pathogens.</title>
        <authorList>
            <person name="Haridas S."/>
            <person name="Albert R."/>
            <person name="Binder M."/>
            <person name="Bloem J."/>
            <person name="Labutti K."/>
            <person name="Salamov A."/>
            <person name="Andreopoulos B."/>
            <person name="Baker S."/>
            <person name="Barry K."/>
            <person name="Bills G."/>
            <person name="Bluhm B."/>
            <person name="Cannon C."/>
            <person name="Castanera R."/>
            <person name="Culley D."/>
            <person name="Daum C."/>
            <person name="Ezra D."/>
            <person name="Gonzalez J."/>
            <person name="Henrissat B."/>
            <person name="Kuo A."/>
            <person name="Liang C."/>
            <person name="Lipzen A."/>
            <person name="Lutzoni F."/>
            <person name="Magnuson J."/>
            <person name="Mondo S."/>
            <person name="Nolan M."/>
            <person name="Ohm R."/>
            <person name="Pangilinan J."/>
            <person name="Park H.-J."/>
            <person name="Ramirez L."/>
            <person name="Alfaro M."/>
            <person name="Sun H."/>
            <person name="Tritt A."/>
            <person name="Yoshinaga Y."/>
            <person name="Zwiers L.-H."/>
            <person name="Turgeon B."/>
            <person name="Goodwin S."/>
            <person name="Spatafora J."/>
            <person name="Crous P."/>
            <person name="Grigoriev I."/>
        </authorList>
    </citation>
    <scope>NUCLEOTIDE SEQUENCE</scope>
    <source>
        <strain evidence="2">CBS 125425</strain>
    </source>
</reference>
<comment type="caution">
    <text evidence="2">The sequence shown here is derived from an EMBL/GenBank/DDBJ whole genome shotgun (WGS) entry which is preliminary data.</text>
</comment>
<dbReference type="Pfam" id="PF25534">
    <property type="entry name" value="DUF7918"/>
    <property type="match status" value="1"/>
</dbReference>
<dbReference type="EMBL" id="ML996099">
    <property type="protein sequence ID" value="KAF2740602.1"/>
    <property type="molecule type" value="Genomic_DNA"/>
</dbReference>
<feature type="domain" description="DUF7918" evidence="1">
    <location>
        <begin position="57"/>
        <end position="202"/>
    </location>
</feature>
<protein>
    <recommendedName>
        <fullName evidence="1">DUF7918 domain-containing protein</fullName>
    </recommendedName>
</protein>
<sequence>MAVLEDQPGLEVDVVVDGTTLTEFNSDEDETTVNTITKYIVARSGTNFEVRCRFTTGRIFKKPNLAHETTTIMSGARYEEGGHFFLEKFAFSQLDITDNDHTLDCKNLTQTLSALGQLEIRVWWISVGRRGKNREKINVQDIGKKALKGRAVSHNMSLQNREATKAFKTSNTTYLEKDPFATFVFKYRSTDALKALYIIPRSPTPVALENRPIDVLTPEEMRASKTTTCITK</sequence>
<dbReference type="PANTHER" id="PTHR36223:SF1">
    <property type="entry name" value="TRANSCRIPTION ELONGATION FACTOR EAF N-TERMINAL DOMAIN-CONTAINING PROTEIN"/>
    <property type="match status" value="1"/>
</dbReference>
<proteinExistence type="predicted"/>
<dbReference type="InterPro" id="IPR057678">
    <property type="entry name" value="DUF7918"/>
</dbReference>
<dbReference type="Proteomes" id="UP000799444">
    <property type="component" value="Unassembled WGS sequence"/>
</dbReference>
<evidence type="ECO:0000313" key="2">
    <source>
        <dbReference type="EMBL" id="KAF2740602.1"/>
    </source>
</evidence>
<evidence type="ECO:0000259" key="1">
    <source>
        <dbReference type="Pfam" id="PF25534"/>
    </source>
</evidence>
<organism evidence="2 3">
    <name type="scientific">Polyplosphaeria fusca</name>
    <dbReference type="NCBI Taxonomy" id="682080"/>
    <lineage>
        <taxon>Eukaryota</taxon>
        <taxon>Fungi</taxon>
        <taxon>Dikarya</taxon>
        <taxon>Ascomycota</taxon>
        <taxon>Pezizomycotina</taxon>
        <taxon>Dothideomycetes</taxon>
        <taxon>Pleosporomycetidae</taxon>
        <taxon>Pleosporales</taxon>
        <taxon>Tetraplosphaeriaceae</taxon>
        <taxon>Polyplosphaeria</taxon>
    </lineage>
</organism>